<dbReference type="AlphaFoldDB" id="A0A8A4TTI5"/>
<accession>A0A8A4TTI5</accession>
<proteinExistence type="predicted"/>
<dbReference type="KEGG" id="scor:J3U87_09980"/>
<reference evidence="1" key="1">
    <citation type="submission" date="2021-03" db="EMBL/GenBank/DDBJ databases">
        <title>Acanthopleuribacteraceae sp. M133.</title>
        <authorList>
            <person name="Wang G."/>
        </authorList>
    </citation>
    <scope>NUCLEOTIDE SEQUENCE</scope>
    <source>
        <strain evidence="1">M133</strain>
    </source>
</reference>
<gene>
    <name evidence="1" type="ORF">J3U87_09980</name>
</gene>
<dbReference type="EMBL" id="CP071793">
    <property type="protein sequence ID" value="QTD52793.1"/>
    <property type="molecule type" value="Genomic_DNA"/>
</dbReference>
<keyword evidence="2" id="KW-1185">Reference proteome</keyword>
<sequence length="363" mass="40991">MTEHSISSELPALYRAFLPEIFTDPIPRESLATCDNCAMCVAADGSTPRSARYFLPNLKCCTFFPDLPNYLVGALLADGDPALEEGRDRVRERIRSRVGVTPFGVLPPKSYHLIYNHADNKAFGRASSLLCPYYHRTHNNCTIWKYRNAVCSTFFCKFVAGSDGKKLWKEVKGYLSEAQAVLSAYALHRQGYDAERLAENPLADHEEKPRLSLFDLEETADEVAYAKTWGTWANREEQLYLACFEEVRKLTPDRFQNLMGFRGQLGRETLEARRRQVIEPELPTRLCRRGAIDSKPLDGDRILIDSINGFIAMPRLVMDVLDLFDGVRSTEEVVSLAETQLGIELDHALVVTLYQNGLLQADG</sequence>
<evidence type="ECO:0000313" key="2">
    <source>
        <dbReference type="Proteomes" id="UP000663929"/>
    </source>
</evidence>
<protein>
    <submittedName>
        <fullName evidence="1">Uncharacterized protein</fullName>
    </submittedName>
</protein>
<dbReference type="Proteomes" id="UP000663929">
    <property type="component" value="Chromosome"/>
</dbReference>
<organism evidence="1 2">
    <name type="scientific">Sulfidibacter corallicola</name>
    <dbReference type="NCBI Taxonomy" id="2818388"/>
    <lineage>
        <taxon>Bacteria</taxon>
        <taxon>Pseudomonadati</taxon>
        <taxon>Acidobacteriota</taxon>
        <taxon>Holophagae</taxon>
        <taxon>Acanthopleuribacterales</taxon>
        <taxon>Acanthopleuribacteraceae</taxon>
        <taxon>Sulfidibacter</taxon>
    </lineage>
</organism>
<evidence type="ECO:0000313" key="1">
    <source>
        <dbReference type="EMBL" id="QTD52793.1"/>
    </source>
</evidence>
<dbReference type="RefSeq" id="WP_237382894.1">
    <property type="nucleotide sequence ID" value="NZ_CP071793.1"/>
</dbReference>
<name>A0A8A4TTI5_SULCO</name>